<evidence type="ECO:0000256" key="9">
    <source>
        <dbReference type="ARBA" id="ARBA00038901"/>
    </source>
</evidence>
<evidence type="ECO:0000256" key="5">
    <source>
        <dbReference type="ARBA" id="ARBA00022801"/>
    </source>
</evidence>
<name>A0A0G0Z6M6_9BACT</name>
<dbReference type="EC" id="3.6.1.73" evidence="9"/>
<comment type="catalytic activity">
    <reaction evidence="11">
        <text>XTP + H2O = XDP + phosphate + H(+)</text>
        <dbReference type="Rhea" id="RHEA:28406"/>
        <dbReference type="ChEBI" id="CHEBI:15377"/>
        <dbReference type="ChEBI" id="CHEBI:15378"/>
        <dbReference type="ChEBI" id="CHEBI:43474"/>
        <dbReference type="ChEBI" id="CHEBI:59884"/>
        <dbReference type="ChEBI" id="CHEBI:61314"/>
        <dbReference type="EC" id="3.6.1.73"/>
    </reaction>
</comment>
<dbReference type="Gene3D" id="3.90.950.10">
    <property type="match status" value="1"/>
</dbReference>
<evidence type="ECO:0000256" key="2">
    <source>
        <dbReference type="ARBA" id="ARBA00001946"/>
    </source>
</evidence>
<comment type="cofactor">
    <cofactor evidence="1">
        <name>Mn(2+)</name>
        <dbReference type="ChEBI" id="CHEBI:29035"/>
    </cofactor>
</comment>
<proteinExistence type="predicted"/>
<dbReference type="Pfam" id="PF01931">
    <property type="entry name" value="NTPase_I-T"/>
    <property type="match status" value="1"/>
</dbReference>
<dbReference type="PANTHER" id="PTHR34699">
    <property type="match status" value="1"/>
</dbReference>
<dbReference type="Proteomes" id="UP000034875">
    <property type="component" value="Unassembled WGS sequence"/>
</dbReference>
<evidence type="ECO:0000259" key="12">
    <source>
        <dbReference type="Pfam" id="PF01931"/>
    </source>
</evidence>
<organism evidence="13 14">
    <name type="scientific">candidate division CPR1 bacterium GW2011_GWA2_42_17</name>
    <dbReference type="NCBI Taxonomy" id="1618341"/>
    <lineage>
        <taxon>Bacteria</taxon>
        <taxon>candidate division CPR1</taxon>
    </lineage>
</organism>
<keyword evidence="7" id="KW-0546">Nucleotide metabolism</keyword>
<evidence type="ECO:0000256" key="8">
    <source>
        <dbReference type="ARBA" id="ARBA00023211"/>
    </source>
</evidence>
<dbReference type="InterPro" id="IPR050299">
    <property type="entry name" value="YjjX_NTPase"/>
</dbReference>
<gene>
    <name evidence="13" type="ORF">UV05_C0007G0030</name>
</gene>
<evidence type="ECO:0000256" key="4">
    <source>
        <dbReference type="ARBA" id="ARBA00022741"/>
    </source>
</evidence>
<evidence type="ECO:0000256" key="10">
    <source>
        <dbReference type="ARBA" id="ARBA00048174"/>
    </source>
</evidence>
<protein>
    <recommendedName>
        <fullName evidence="9">inosine/xanthosine triphosphatase</fullName>
        <ecNumber evidence="9">3.6.1.73</ecNumber>
    </recommendedName>
</protein>
<dbReference type="GO" id="GO:0103023">
    <property type="term" value="F:ITPase activity"/>
    <property type="evidence" value="ECO:0007669"/>
    <property type="project" value="UniProtKB-EC"/>
</dbReference>
<comment type="catalytic activity">
    <reaction evidence="10">
        <text>ITP + H2O = IDP + phosphate + H(+)</text>
        <dbReference type="Rhea" id="RHEA:28330"/>
        <dbReference type="ChEBI" id="CHEBI:15377"/>
        <dbReference type="ChEBI" id="CHEBI:15378"/>
        <dbReference type="ChEBI" id="CHEBI:43474"/>
        <dbReference type="ChEBI" id="CHEBI:58280"/>
        <dbReference type="ChEBI" id="CHEBI:61402"/>
        <dbReference type="EC" id="3.6.1.73"/>
    </reaction>
</comment>
<keyword evidence="3" id="KW-0479">Metal-binding</keyword>
<dbReference type="GO" id="GO:0046872">
    <property type="term" value="F:metal ion binding"/>
    <property type="evidence" value="ECO:0007669"/>
    <property type="project" value="UniProtKB-KW"/>
</dbReference>
<dbReference type="GO" id="GO:0000166">
    <property type="term" value="F:nucleotide binding"/>
    <property type="evidence" value="ECO:0007669"/>
    <property type="project" value="UniProtKB-KW"/>
</dbReference>
<reference evidence="13 14" key="1">
    <citation type="journal article" date="2015" name="Nature">
        <title>rRNA introns, odd ribosomes, and small enigmatic genomes across a large radiation of phyla.</title>
        <authorList>
            <person name="Brown C.T."/>
            <person name="Hug L.A."/>
            <person name="Thomas B.C."/>
            <person name="Sharon I."/>
            <person name="Castelle C.J."/>
            <person name="Singh A."/>
            <person name="Wilkins M.J."/>
            <person name="Williams K.H."/>
            <person name="Banfield J.F."/>
        </authorList>
    </citation>
    <scope>NUCLEOTIDE SEQUENCE [LARGE SCALE GENOMIC DNA]</scope>
</reference>
<evidence type="ECO:0000256" key="11">
    <source>
        <dbReference type="ARBA" id="ARBA00048781"/>
    </source>
</evidence>
<feature type="domain" description="Non-canonical purine NTP phosphatase/PRRC1" evidence="12">
    <location>
        <begin position="6"/>
        <end position="172"/>
    </location>
</feature>
<evidence type="ECO:0000256" key="6">
    <source>
        <dbReference type="ARBA" id="ARBA00022842"/>
    </source>
</evidence>
<evidence type="ECO:0000256" key="7">
    <source>
        <dbReference type="ARBA" id="ARBA00023080"/>
    </source>
</evidence>
<accession>A0A0G0Z6M6</accession>
<evidence type="ECO:0000256" key="3">
    <source>
        <dbReference type="ARBA" id="ARBA00022723"/>
    </source>
</evidence>
<comment type="caution">
    <text evidence="13">The sequence shown here is derived from an EMBL/GenBank/DDBJ whole genome shotgun (WGS) entry which is preliminary data.</text>
</comment>
<dbReference type="GO" id="GO:0009117">
    <property type="term" value="P:nucleotide metabolic process"/>
    <property type="evidence" value="ECO:0007669"/>
    <property type="project" value="UniProtKB-KW"/>
</dbReference>
<dbReference type="GO" id="GO:0006772">
    <property type="term" value="P:thiamine metabolic process"/>
    <property type="evidence" value="ECO:0007669"/>
    <property type="project" value="TreeGrafter"/>
</dbReference>
<dbReference type="EMBL" id="LCCZ01000007">
    <property type="protein sequence ID" value="KKS44340.1"/>
    <property type="molecule type" value="Genomic_DNA"/>
</dbReference>
<evidence type="ECO:0000313" key="13">
    <source>
        <dbReference type="EMBL" id="KKS44340.1"/>
    </source>
</evidence>
<evidence type="ECO:0000256" key="1">
    <source>
        <dbReference type="ARBA" id="ARBA00001936"/>
    </source>
</evidence>
<evidence type="ECO:0000313" key="14">
    <source>
        <dbReference type="Proteomes" id="UP000034875"/>
    </source>
</evidence>
<keyword evidence="6" id="KW-0460">Magnesium</keyword>
<dbReference type="PANTHER" id="PTHR34699:SF2">
    <property type="entry name" value="NON-CANONICAL PURINE NTP PHOSPHATASE_PRRC1 DOMAIN-CONTAINING PROTEIN"/>
    <property type="match status" value="1"/>
</dbReference>
<sequence>MKIIIGSTSNPKVSAVKEVFNDFFKGEIIEIIPIEVDSGVNPTPFSVEECILGGRNRIKKCQQQIPDADYYVGIESGILKTAEFLFLAPWAVIFKKSTNKESFGSGALVPLRIELFSEISPKIEISETMHYEMFDQKLVEQKKILGVGGLITKGLITRHDQISLALKIALSTIE</sequence>
<dbReference type="InterPro" id="IPR029001">
    <property type="entry name" value="ITPase-like_fam"/>
</dbReference>
<dbReference type="AlphaFoldDB" id="A0A0G0Z6M6"/>
<dbReference type="InterPro" id="IPR026533">
    <property type="entry name" value="NTPase/PRRC1"/>
</dbReference>
<keyword evidence="4" id="KW-0547">Nucleotide-binding</keyword>
<keyword evidence="5" id="KW-0378">Hydrolase</keyword>
<keyword evidence="8" id="KW-0464">Manganese</keyword>
<dbReference type="SUPFAM" id="SSF52972">
    <property type="entry name" value="ITPase-like"/>
    <property type="match status" value="1"/>
</dbReference>
<comment type="cofactor">
    <cofactor evidence="2">
        <name>Mg(2+)</name>
        <dbReference type="ChEBI" id="CHEBI:18420"/>
    </cofactor>
</comment>